<evidence type="ECO:0000256" key="3">
    <source>
        <dbReference type="ARBA" id="ARBA00022729"/>
    </source>
</evidence>
<keyword evidence="8" id="KW-1185">Reference proteome</keyword>
<accession>A0A8X8ZKH8</accession>
<dbReference type="EMBL" id="PNBA02000011">
    <property type="protein sequence ID" value="KAG6408312.1"/>
    <property type="molecule type" value="Genomic_DNA"/>
</dbReference>
<comment type="subcellular location">
    <subcellularLocation>
        <location evidence="1">Membrane</location>
        <topology evidence="1">Single-pass type I membrane protein</topology>
    </subcellularLocation>
</comment>
<dbReference type="PANTHER" id="PTHR48063:SF112">
    <property type="entry name" value="RECEPTOR LIKE PROTEIN 30-LIKE"/>
    <property type="match status" value="1"/>
</dbReference>
<dbReference type="Proteomes" id="UP000298416">
    <property type="component" value="Unassembled WGS sequence"/>
</dbReference>
<gene>
    <name evidence="7" type="ORF">SASPL_131317</name>
</gene>
<reference evidence="7" key="2">
    <citation type="submission" date="2020-08" db="EMBL/GenBank/DDBJ databases">
        <title>Plant Genome Project.</title>
        <authorList>
            <person name="Zhang R.-G."/>
        </authorList>
    </citation>
    <scope>NUCLEOTIDE SEQUENCE</scope>
    <source>
        <strain evidence="7">Huo1</strain>
        <tissue evidence="7">Leaf</tissue>
    </source>
</reference>
<evidence type="ECO:0008006" key="9">
    <source>
        <dbReference type="Google" id="ProtNLM"/>
    </source>
</evidence>
<evidence type="ECO:0000313" key="8">
    <source>
        <dbReference type="Proteomes" id="UP000298416"/>
    </source>
</evidence>
<keyword evidence="3" id="KW-0732">Signal</keyword>
<name>A0A8X8ZKH8_SALSN</name>
<keyword evidence="4" id="KW-1133">Transmembrane helix</keyword>
<dbReference type="GO" id="GO:0016020">
    <property type="term" value="C:membrane"/>
    <property type="evidence" value="ECO:0007669"/>
    <property type="project" value="UniProtKB-SubCell"/>
</dbReference>
<evidence type="ECO:0000256" key="4">
    <source>
        <dbReference type="ARBA" id="ARBA00022989"/>
    </source>
</evidence>
<keyword evidence="2" id="KW-0812">Transmembrane</keyword>
<dbReference type="InterPro" id="IPR032675">
    <property type="entry name" value="LRR_dom_sf"/>
</dbReference>
<dbReference type="PANTHER" id="PTHR48063">
    <property type="entry name" value="LRR RECEPTOR-LIKE KINASE"/>
    <property type="match status" value="1"/>
</dbReference>
<protein>
    <recommendedName>
        <fullName evidence="9">LRR receptor-like serine/threonine-protein kinase FLS2</fullName>
    </recommendedName>
</protein>
<dbReference type="SUPFAM" id="SSF52058">
    <property type="entry name" value="L domain-like"/>
    <property type="match status" value="1"/>
</dbReference>
<evidence type="ECO:0000256" key="2">
    <source>
        <dbReference type="ARBA" id="ARBA00022692"/>
    </source>
</evidence>
<dbReference type="Gene3D" id="3.80.10.10">
    <property type="entry name" value="Ribonuclease Inhibitor"/>
    <property type="match status" value="1"/>
</dbReference>
<dbReference type="AlphaFoldDB" id="A0A8X8ZKH8"/>
<proteinExistence type="predicted"/>
<evidence type="ECO:0000313" key="7">
    <source>
        <dbReference type="EMBL" id="KAG6408312.1"/>
    </source>
</evidence>
<evidence type="ECO:0000256" key="5">
    <source>
        <dbReference type="ARBA" id="ARBA00023136"/>
    </source>
</evidence>
<evidence type="ECO:0000256" key="1">
    <source>
        <dbReference type="ARBA" id="ARBA00004479"/>
    </source>
</evidence>
<organism evidence="7">
    <name type="scientific">Salvia splendens</name>
    <name type="common">Scarlet sage</name>
    <dbReference type="NCBI Taxonomy" id="180675"/>
    <lineage>
        <taxon>Eukaryota</taxon>
        <taxon>Viridiplantae</taxon>
        <taxon>Streptophyta</taxon>
        <taxon>Embryophyta</taxon>
        <taxon>Tracheophyta</taxon>
        <taxon>Spermatophyta</taxon>
        <taxon>Magnoliopsida</taxon>
        <taxon>eudicotyledons</taxon>
        <taxon>Gunneridae</taxon>
        <taxon>Pentapetalae</taxon>
        <taxon>asterids</taxon>
        <taxon>lamiids</taxon>
        <taxon>Lamiales</taxon>
        <taxon>Lamiaceae</taxon>
        <taxon>Nepetoideae</taxon>
        <taxon>Mentheae</taxon>
        <taxon>Salviinae</taxon>
        <taxon>Salvia</taxon>
        <taxon>Salvia subgen. Calosphace</taxon>
        <taxon>core Calosphace</taxon>
    </lineage>
</organism>
<evidence type="ECO:0000256" key="6">
    <source>
        <dbReference type="ARBA" id="ARBA00023180"/>
    </source>
</evidence>
<keyword evidence="6" id="KW-0325">Glycoprotein</keyword>
<keyword evidence="5" id="KW-0472">Membrane</keyword>
<dbReference type="InterPro" id="IPR046956">
    <property type="entry name" value="RLP23-like"/>
</dbReference>
<comment type="caution">
    <text evidence="7">The sequence shown here is derived from an EMBL/GenBank/DDBJ whole genome shotgun (WGS) entry which is preliminary data.</text>
</comment>
<reference evidence="7" key="1">
    <citation type="submission" date="2018-01" db="EMBL/GenBank/DDBJ databases">
        <authorList>
            <person name="Mao J.F."/>
        </authorList>
    </citation>
    <scope>NUCLEOTIDE SEQUENCE</scope>
    <source>
        <strain evidence="7">Huo1</strain>
        <tissue evidence="7">Leaf</tissue>
    </source>
</reference>
<sequence length="168" mass="18791">MNNTPFLSFRTLSRIPPSLLMDTSIAAMKGVSLQQLNGVPASTLRFPFNRQLIILAISNWTHLDLSLNTSLKQSPFLASLTNLEHLNLSFAASRNIPHALGNLTRLRSLDVGGFPNMVWGDHLNHYHSIHLAGYPEMEYVAPVTSPNVLHVDDNIQWLLRLSRLEALT</sequence>